<dbReference type="KEGG" id="ovi:T265_15637"/>
<sequence>MACEENLVDLKHADDIDFVFEEVKKAQLNVLHLAASYFSRYEIPDIAIHVYLIKVLHDAPQNGRRRLWAIDGFPSLYLYE</sequence>
<evidence type="ECO:0000313" key="1">
    <source>
        <dbReference type="EMBL" id="KER19162.1"/>
    </source>
</evidence>
<dbReference type="EMBL" id="KL597305">
    <property type="protein sequence ID" value="KER19162.1"/>
    <property type="molecule type" value="Genomic_DNA"/>
</dbReference>
<name>A0A074Z131_OPIVI</name>
<dbReference type="AlphaFoldDB" id="A0A074Z131"/>
<reference evidence="1 2" key="1">
    <citation type="submission" date="2013-11" db="EMBL/GenBank/DDBJ databases">
        <title>Opisthorchis viverrini - life in the bile duct.</title>
        <authorList>
            <person name="Young N.D."/>
            <person name="Nagarajan N."/>
            <person name="Lin S.J."/>
            <person name="Korhonen P.K."/>
            <person name="Jex A.R."/>
            <person name="Hall R.S."/>
            <person name="Safavi-Hemami H."/>
            <person name="Kaewkong W."/>
            <person name="Bertrand D."/>
            <person name="Gao S."/>
            <person name="Seet Q."/>
            <person name="Wongkham S."/>
            <person name="Teh B.T."/>
            <person name="Wongkham C."/>
            <person name="Intapan P.M."/>
            <person name="Maleewong W."/>
            <person name="Yang X."/>
            <person name="Hu M."/>
            <person name="Wang Z."/>
            <person name="Hofmann A."/>
            <person name="Sternberg P.W."/>
            <person name="Tan P."/>
            <person name="Wang J."/>
            <person name="Gasser R.B."/>
        </authorList>
    </citation>
    <scope>NUCLEOTIDE SEQUENCE [LARGE SCALE GENOMIC DNA]</scope>
</reference>
<proteinExistence type="predicted"/>
<accession>A0A074Z131</accession>
<feature type="non-terminal residue" evidence="1">
    <location>
        <position position="80"/>
    </location>
</feature>
<protein>
    <submittedName>
        <fullName evidence="1">Uncharacterized protein</fullName>
    </submittedName>
</protein>
<dbReference type="Proteomes" id="UP000054324">
    <property type="component" value="Unassembled WGS sequence"/>
</dbReference>
<evidence type="ECO:0000313" key="2">
    <source>
        <dbReference type="Proteomes" id="UP000054324"/>
    </source>
</evidence>
<dbReference type="CTD" id="20329802"/>
<dbReference type="RefSeq" id="XP_009177090.1">
    <property type="nucleotide sequence ID" value="XM_009178826.1"/>
</dbReference>
<keyword evidence="2" id="KW-1185">Reference proteome</keyword>
<dbReference type="GeneID" id="20329802"/>
<gene>
    <name evidence="1" type="ORF">T265_15637</name>
</gene>
<organism evidence="1 2">
    <name type="scientific">Opisthorchis viverrini</name>
    <name type="common">Southeast Asian liver fluke</name>
    <dbReference type="NCBI Taxonomy" id="6198"/>
    <lineage>
        <taxon>Eukaryota</taxon>
        <taxon>Metazoa</taxon>
        <taxon>Spiralia</taxon>
        <taxon>Lophotrochozoa</taxon>
        <taxon>Platyhelminthes</taxon>
        <taxon>Trematoda</taxon>
        <taxon>Digenea</taxon>
        <taxon>Opisthorchiida</taxon>
        <taxon>Opisthorchiata</taxon>
        <taxon>Opisthorchiidae</taxon>
        <taxon>Opisthorchis</taxon>
    </lineage>
</organism>